<keyword evidence="1" id="KW-1133">Transmembrane helix</keyword>
<keyword evidence="5" id="KW-1185">Reference proteome</keyword>
<accession>A0A7Y9FGZ2</accession>
<keyword evidence="1" id="KW-0812">Transmembrane</keyword>
<dbReference type="AlphaFoldDB" id="A0A7Y9FGZ2"/>
<dbReference type="EMBL" id="JACCBK010000001">
    <property type="protein sequence ID" value="NYD86877.1"/>
    <property type="molecule type" value="Genomic_DNA"/>
</dbReference>
<name>A0A7Y9FGZ2_9CELL</name>
<organism evidence="3 4">
    <name type="scientific">Cellulomonas oligotrophica</name>
    <dbReference type="NCBI Taxonomy" id="931536"/>
    <lineage>
        <taxon>Bacteria</taxon>
        <taxon>Bacillati</taxon>
        <taxon>Actinomycetota</taxon>
        <taxon>Actinomycetes</taxon>
        <taxon>Micrococcales</taxon>
        <taxon>Cellulomonadaceae</taxon>
        <taxon>Cellulomonas</taxon>
    </lineage>
</organism>
<comment type="caution">
    <text evidence="3">The sequence shown here is derived from an EMBL/GenBank/DDBJ whole genome shotgun (WGS) entry which is preliminary data.</text>
</comment>
<evidence type="ECO:0000313" key="4">
    <source>
        <dbReference type="Proteomes" id="UP000577956"/>
    </source>
</evidence>
<sequence>MPRDSDAILLESVRVHRARLRAAFLHGDLRARRTTNDNVRRVVGSTVLAAVVCAGCAGYAFVQANAGSLRGTTATVPTSEVSP</sequence>
<feature type="transmembrane region" description="Helical" evidence="1">
    <location>
        <begin position="42"/>
        <end position="62"/>
    </location>
</feature>
<protein>
    <submittedName>
        <fullName evidence="3">Cation transporter-like permease</fullName>
    </submittedName>
</protein>
<evidence type="ECO:0000313" key="3">
    <source>
        <dbReference type="EMBL" id="NYD86877.1"/>
    </source>
</evidence>
<evidence type="ECO:0000313" key="2">
    <source>
        <dbReference type="EMBL" id="GIG32337.1"/>
    </source>
</evidence>
<dbReference type="Proteomes" id="UP000618382">
    <property type="component" value="Unassembled WGS sequence"/>
</dbReference>
<gene>
    <name evidence="3" type="ORF">BKA21_002426</name>
    <name evidence="2" type="ORF">Col01nite_14960</name>
</gene>
<evidence type="ECO:0000313" key="5">
    <source>
        <dbReference type="Proteomes" id="UP000618382"/>
    </source>
</evidence>
<reference evidence="3 4" key="1">
    <citation type="submission" date="2020-07" db="EMBL/GenBank/DDBJ databases">
        <title>Sequencing the genomes of 1000 actinobacteria strains.</title>
        <authorList>
            <person name="Klenk H.-P."/>
        </authorList>
    </citation>
    <scope>NUCLEOTIDE SEQUENCE [LARGE SCALE GENOMIC DNA]</scope>
    <source>
        <strain evidence="3 4">DSM 24482</strain>
    </source>
</reference>
<dbReference type="EMBL" id="BONN01000003">
    <property type="protein sequence ID" value="GIG32337.1"/>
    <property type="molecule type" value="Genomic_DNA"/>
</dbReference>
<proteinExistence type="predicted"/>
<reference evidence="2 5" key="2">
    <citation type="submission" date="2021-01" db="EMBL/GenBank/DDBJ databases">
        <title>Whole genome shotgun sequence of Cellulomonas oligotrophica NBRC 109435.</title>
        <authorList>
            <person name="Komaki H."/>
            <person name="Tamura T."/>
        </authorList>
    </citation>
    <scope>NUCLEOTIDE SEQUENCE [LARGE SCALE GENOMIC DNA]</scope>
    <source>
        <strain evidence="2 5">NBRC 109435</strain>
    </source>
</reference>
<dbReference type="RefSeq" id="WP_179625365.1">
    <property type="nucleotide sequence ID" value="NZ_BAABFI010000008.1"/>
</dbReference>
<dbReference type="Proteomes" id="UP000577956">
    <property type="component" value="Unassembled WGS sequence"/>
</dbReference>
<evidence type="ECO:0000256" key="1">
    <source>
        <dbReference type="SAM" id="Phobius"/>
    </source>
</evidence>
<keyword evidence="1" id="KW-0472">Membrane</keyword>